<dbReference type="Pfam" id="PF03629">
    <property type="entry name" value="SASA"/>
    <property type="match status" value="1"/>
</dbReference>
<dbReference type="AlphaFoldDB" id="A0A4V2Z3R8"/>
<dbReference type="InterPro" id="IPR026444">
    <property type="entry name" value="Secre_tail"/>
</dbReference>
<dbReference type="Proteomes" id="UP000294850">
    <property type="component" value="Unassembled WGS sequence"/>
</dbReference>
<dbReference type="EMBL" id="SMFL01000006">
    <property type="protein sequence ID" value="TDE13718.1"/>
    <property type="molecule type" value="Genomic_DNA"/>
</dbReference>
<comment type="caution">
    <text evidence="4">The sequence shown here is derived from an EMBL/GenBank/DDBJ whole genome shotgun (WGS) entry which is preliminary data.</text>
</comment>
<name>A0A4V2Z3R8_9BACT</name>
<feature type="domain" description="Secretion system C-terminal sorting" evidence="3">
    <location>
        <begin position="984"/>
        <end position="1057"/>
    </location>
</feature>
<dbReference type="OrthoDB" id="1488710at2"/>
<evidence type="ECO:0000313" key="5">
    <source>
        <dbReference type="Proteomes" id="UP000294850"/>
    </source>
</evidence>
<keyword evidence="5" id="KW-1185">Reference proteome</keyword>
<proteinExistence type="predicted"/>
<gene>
    <name evidence="4" type="ORF">E0F88_17615</name>
</gene>
<evidence type="ECO:0000259" key="3">
    <source>
        <dbReference type="Pfam" id="PF18962"/>
    </source>
</evidence>
<feature type="domain" description="Sialate O-acetylesterase" evidence="2">
    <location>
        <begin position="121"/>
        <end position="371"/>
    </location>
</feature>
<organism evidence="4 5">
    <name type="scientific">Dyadobacter psychrotolerans</name>
    <dbReference type="NCBI Taxonomy" id="2541721"/>
    <lineage>
        <taxon>Bacteria</taxon>
        <taxon>Pseudomonadati</taxon>
        <taxon>Bacteroidota</taxon>
        <taxon>Cytophagia</taxon>
        <taxon>Cytophagales</taxon>
        <taxon>Spirosomataceae</taxon>
        <taxon>Dyadobacter</taxon>
    </lineage>
</organism>
<keyword evidence="1" id="KW-0378">Hydrolase</keyword>
<reference evidence="4 5" key="1">
    <citation type="submission" date="2019-03" db="EMBL/GenBank/DDBJ databases">
        <title>Dyadobacter AR-3-6 sp. nov., isolated from arctic soil.</title>
        <authorList>
            <person name="Chaudhary D.K."/>
        </authorList>
    </citation>
    <scope>NUCLEOTIDE SEQUENCE [LARGE SCALE GENOMIC DNA]</scope>
    <source>
        <strain evidence="4 5">AR-3-6</strain>
    </source>
</reference>
<sequence length="1059" mass="114074">MKYFLSLFVCIILSILSFEASGQINITYPSSRAIFQRDKNNSARIYVAGSYSKPADRIEAKLIAINGGADTDWVPIQSNPQGGFYSGSVVSSGGWYELRVRGMRGDQETESRTMSPVGIGEVFLIAGQSNAQGFQDYPNFSYGAQRANDDRVNCIAYSNNQRSDVSLPYPSFAHLESNSQISPRGQSAWSWGKLGDILAERLRVPILFYNVAWEGTLVRTWRESITGTAYSPYIPASYDPSGMPYSNLRSVMQNYVPITGIRGVLWQQGEADNQFDTRTEDYVKDLRAVIDASRNESGKGSLAWVISITSYTNRYGTDNNVIQGQKNIISTANKIFQGPNTDQIQIPRTDFEGVHLHNEGLTSLGEAWSNALNNDFFSNSDPYQAVSPLEITANCAGNNSISLSVKSDGYSSINWNTGQNTPNIQVGNGTFRVTARDSRGNMIYSPEISVSQSIYPAQPTISLQGSNPVCLGNTAVLISNTAENVRWNTGSTSDRLPVTTGGEYFVTARNVYGCETSSSRISVAVLNSPLPEKPAITALGALTFCEGGEVSLQSNSRVNNRWSNGANTGSISVKSSGEYRVQALDNLGCFSPESDPVTVKVNPLPAKPSIALSGSSTFCAGGNVTLTSSYESGNTWSNAAVSKTISVNESGSFSLKQRDSNGCESTSDAVNIKVNPLPPTPTITALRPTTFCTRDFTTLRSSDAATYLWSNGANNKEINIYESGSYTISQIDGNRCVSPPSAAVLVVANPLPPTPVITADGPTVFCADLSVNLTSTTAAGFLWSNGSSSQSIKVNIGATFTVQTINEFKCYSDKSNQISTRTLALPPAPSVAALGETIFCDGNFVALKASNGNSFVWNTGTEKDSIHATQSGAYSARVKDTQGCLSPNSREILVDVKPTPTAPIIKQIGVFTLKSENNINDGDHVWKLNATILPEKSTILKAIQSGSYVVNNTVVYSPTLSCFSDFSAPFNFVADTQNNGLVAYPSPATDGRLNIETVQNINNATVQIIDTRGVIHKVYKVAKFDSIQFFNISDLSSGSYIIRIISGSLNASQKIIIVK</sequence>
<dbReference type="NCBIfam" id="TIGR04183">
    <property type="entry name" value="Por_Secre_tail"/>
    <property type="match status" value="1"/>
</dbReference>
<evidence type="ECO:0000256" key="1">
    <source>
        <dbReference type="ARBA" id="ARBA00022801"/>
    </source>
</evidence>
<dbReference type="Pfam" id="PF18962">
    <property type="entry name" value="Por_Secre_tail"/>
    <property type="match status" value="1"/>
</dbReference>
<protein>
    <submittedName>
        <fullName evidence="4">T9SS type A sorting domain-containing protein</fullName>
    </submittedName>
</protein>
<dbReference type="InterPro" id="IPR036514">
    <property type="entry name" value="SGNH_hydro_sf"/>
</dbReference>
<dbReference type="Gene3D" id="3.40.50.1110">
    <property type="entry name" value="SGNH hydrolase"/>
    <property type="match status" value="1"/>
</dbReference>
<evidence type="ECO:0000259" key="2">
    <source>
        <dbReference type="Pfam" id="PF03629"/>
    </source>
</evidence>
<dbReference type="GO" id="GO:0016788">
    <property type="term" value="F:hydrolase activity, acting on ester bonds"/>
    <property type="evidence" value="ECO:0007669"/>
    <property type="project" value="UniProtKB-ARBA"/>
</dbReference>
<accession>A0A4V2Z3R8</accession>
<dbReference type="InterPro" id="IPR005181">
    <property type="entry name" value="SASA"/>
</dbReference>
<evidence type="ECO:0000313" key="4">
    <source>
        <dbReference type="EMBL" id="TDE13718.1"/>
    </source>
</evidence>
<dbReference type="SUPFAM" id="SSF52266">
    <property type="entry name" value="SGNH hydrolase"/>
    <property type="match status" value="1"/>
</dbReference>
<dbReference type="RefSeq" id="WP_131959595.1">
    <property type="nucleotide sequence ID" value="NZ_SMFL01000006.1"/>
</dbReference>